<sequence>MMAHSRNSSSGDGKQVLSLPFGYRFYPTNYEVIRYLKHKILERELPADIIPTIDVYSHSPDQLPLDKFKYGVAGEWFFFTTCSPGGLPTRDGYGYWSPTGLPAEIDLDQRIIGFKQAVDFYWGQSPDGIKSNWTIDEYRLNPDQLDGQADETTQAKVQNLVACRVRTSQ</sequence>
<accession>A0ABM4U335</accession>
<dbReference type="Proteomes" id="UP001652660">
    <property type="component" value="Chromosome 4c"/>
</dbReference>
<dbReference type="PANTHER" id="PTHR31719:SF43">
    <property type="entry name" value="NAC TRANSCRIPTION FACTOR 56"/>
    <property type="match status" value="1"/>
</dbReference>
<gene>
    <name evidence="7 8 9" type="primary">LOC140005162</name>
</gene>
<dbReference type="RefSeq" id="XP_071901696.1">
    <property type="nucleotide sequence ID" value="XM_072045595.1"/>
</dbReference>
<dbReference type="PANTHER" id="PTHR31719">
    <property type="entry name" value="NAC TRANSCRIPTION FACTOR 56"/>
    <property type="match status" value="1"/>
</dbReference>
<proteinExistence type="predicted"/>
<feature type="domain" description="NAC" evidence="5">
    <location>
        <begin position="19"/>
        <end position="168"/>
    </location>
</feature>
<dbReference type="Pfam" id="PF02365">
    <property type="entry name" value="NAM"/>
    <property type="match status" value="1"/>
</dbReference>
<keyword evidence="2" id="KW-0238">DNA-binding</keyword>
<name>A0ABM4U335_COFAR</name>
<keyword evidence="1" id="KW-0805">Transcription regulation</keyword>
<dbReference type="RefSeq" id="XP_071901695.1">
    <property type="nucleotide sequence ID" value="XM_072045594.1"/>
</dbReference>
<keyword evidence="6" id="KW-1185">Reference proteome</keyword>
<evidence type="ECO:0000256" key="2">
    <source>
        <dbReference type="ARBA" id="ARBA00023125"/>
    </source>
</evidence>
<dbReference type="InterPro" id="IPR036093">
    <property type="entry name" value="NAC_dom_sf"/>
</dbReference>
<reference evidence="7 8" key="1">
    <citation type="submission" date="2025-05" db="UniProtKB">
        <authorList>
            <consortium name="RefSeq"/>
        </authorList>
    </citation>
    <scope>IDENTIFICATION</scope>
    <source>
        <tissue evidence="7 8">Leaves</tissue>
    </source>
</reference>
<evidence type="ECO:0000256" key="1">
    <source>
        <dbReference type="ARBA" id="ARBA00023015"/>
    </source>
</evidence>
<protein>
    <submittedName>
        <fullName evidence="7 8">NAC domain-containing protein 1-like</fullName>
    </submittedName>
</protein>
<dbReference type="RefSeq" id="XP_071901694.1">
    <property type="nucleotide sequence ID" value="XM_072045593.1"/>
</dbReference>
<evidence type="ECO:0000313" key="6">
    <source>
        <dbReference type="Proteomes" id="UP001652660"/>
    </source>
</evidence>
<dbReference type="InterPro" id="IPR003441">
    <property type="entry name" value="NAC-dom"/>
</dbReference>
<organism evidence="6 8">
    <name type="scientific">Coffea arabica</name>
    <name type="common">Arabian coffee</name>
    <dbReference type="NCBI Taxonomy" id="13443"/>
    <lineage>
        <taxon>Eukaryota</taxon>
        <taxon>Viridiplantae</taxon>
        <taxon>Streptophyta</taxon>
        <taxon>Embryophyta</taxon>
        <taxon>Tracheophyta</taxon>
        <taxon>Spermatophyta</taxon>
        <taxon>Magnoliopsida</taxon>
        <taxon>eudicotyledons</taxon>
        <taxon>Gunneridae</taxon>
        <taxon>Pentapetalae</taxon>
        <taxon>asterids</taxon>
        <taxon>lamiids</taxon>
        <taxon>Gentianales</taxon>
        <taxon>Rubiaceae</taxon>
        <taxon>Ixoroideae</taxon>
        <taxon>Gardenieae complex</taxon>
        <taxon>Bertiereae - Coffeeae clade</taxon>
        <taxon>Coffeeae</taxon>
        <taxon>Coffea</taxon>
    </lineage>
</organism>
<evidence type="ECO:0000256" key="3">
    <source>
        <dbReference type="ARBA" id="ARBA00023163"/>
    </source>
</evidence>
<keyword evidence="3" id="KW-0804">Transcription</keyword>
<evidence type="ECO:0000313" key="9">
    <source>
        <dbReference type="RefSeq" id="XP_071901696.1"/>
    </source>
</evidence>
<dbReference type="GeneID" id="140005162"/>
<evidence type="ECO:0000313" key="8">
    <source>
        <dbReference type="RefSeq" id="XP_071901695.1"/>
    </source>
</evidence>
<evidence type="ECO:0000259" key="5">
    <source>
        <dbReference type="PROSITE" id="PS51005"/>
    </source>
</evidence>
<dbReference type="SUPFAM" id="SSF101941">
    <property type="entry name" value="NAC domain"/>
    <property type="match status" value="1"/>
</dbReference>
<dbReference type="Gene3D" id="2.170.150.80">
    <property type="entry name" value="NAC domain"/>
    <property type="match status" value="1"/>
</dbReference>
<evidence type="ECO:0000256" key="4">
    <source>
        <dbReference type="ARBA" id="ARBA00023242"/>
    </source>
</evidence>
<dbReference type="PROSITE" id="PS51005">
    <property type="entry name" value="NAC"/>
    <property type="match status" value="1"/>
</dbReference>
<keyword evidence="4" id="KW-0539">Nucleus</keyword>
<evidence type="ECO:0000313" key="7">
    <source>
        <dbReference type="RefSeq" id="XP_071901694.1"/>
    </source>
</evidence>